<evidence type="ECO:0000313" key="2">
    <source>
        <dbReference type="EMBL" id="PIR73962.1"/>
    </source>
</evidence>
<comment type="caution">
    <text evidence="2">The sequence shown here is derived from an EMBL/GenBank/DDBJ whole genome shotgun (WGS) entry which is preliminary data.</text>
</comment>
<name>A0A2H0TP91_9BACT</name>
<sequence length="124" mass="14483">MNYELCMWVLLLQRLALDAIIDIAYFPFWWYTAGFMRVLNGAKNWIAAANMNMAPGLWLRNLFVPMFGQTDVQGRIMSVFMRFANVIGRSIGLLIWILIVLFFLMVWLSFPLFVLYMMIRAISG</sequence>
<accession>A0A2H0TP91</accession>
<keyword evidence="1" id="KW-0472">Membrane</keyword>
<feature type="transmembrane region" description="Helical" evidence="1">
    <location>
        <begin position="93"/>
        <end position="119"/>
    </location>
</feature>
<keyword evidence="1" id="KW-1133">Transmembrane helix</keyword>
<protein>
    <submittedName>
        <fullName evidence="2">Uncharacterized protein</fullName>
    </submittedName>
</protein>
<proteinExistence type="predicted"/>
<evidence type="ECO:0000313" key="3">
    <source>
        <dbReference type="Proteomes" id="UP000230154"/>
    </source>
</evidence>
<gene>
    <name evidence="2" type="ORF">COU35_04885</name>
</gene>
<reference evidence="3" key="1">
    <citation type="submission" date="2017-09" db="EMBL/GenBank/DDBJ databases">
        <title>Depth-based differentiation of microbial function through sediment-hosted aquifers and enrichment of novel symbionts in the deep terrestrial subsurface.</title>
        <authorList>
            <person name="Probst A.J."/>
            <person name="Ladd B."/>
            <person name="Jarett J.K."/>
            <person name="Geller-Mcgrath D.E."/>
            <person name="Sieber C.M.K."/>
            <person name="Emerson J.B."/>
            <person name="Anantharaman K."/>
            <person name="Thomas B.C."/>
            <person name="Malmstrom R."/>
            <person name="Stieglmeier M."/>
            <person name="Klingl A."/>
            <person name="Woyke T."/>
            <person name="Ryan C.M."/>
            <person name="Banfield J.F."/>
        </authorList>
    </citation>
    <scope>NUCLEOTIDE SEQUENCE [LARGE SCALE GENOMIC DNA]</scope>
</reference>
<evidence type="ECO:0000256" key="1">
    <source>
        <dbReference type="SAM" id="Phobius"/>
    </source>
</evidence>
<dbReference type="AlphaFoldDB" id="A0A2H0TP91"/>
<keyword evidence="1" id="KW-0812">Transmembrane</keyword>
<organism evidence="2 3">
    <name type="scientific">Candidatus Magasanikbacteria bacterium CG10_big_fil_rev_8_21_14_0_10_47_10</name>
    <dbReference type="NCBI Taxonomy" id="1974652"/>
    <lineage>
        <taxon>Bacteria</taxon>
        <taxon>Candidatus Magasanikiibacteriota</taxon>
    </lineage>
</organism>
<dbReference type="EMBL" id="PFCB01000033">
    <property type="protein sequence ID" value="PIR73962.1"/>
    <property type="molecule type" value="Genomic_DNA"/>
</dbReference>
<dbReference type="Proteomes" id="UP000230154">
    <property type="component" value="Unassembled WGS sequence"/>
</dbReference>